<feature type="region of interest" description="Disordered" evidence="1">
    <location>
        <begin position="15"/>
        <end position="34"/>
    </location>
</feature>
<dbReference type="EMBL" id="CP157484">
    <property type="protein sequence ID" value="XBO36710.1"/>
    <property type="molecule type" value="Genomic_DNA"/>
</dbReference>
<proteinExistence type="predicted"/>
<evidence type="ECO:0000313" key="2">
    <source>
        <dbReference type="EMBL" id="XBO36710.1"/>
    </source>
</evidence>
<reference evidence="2" key="1">
    <citation type="submission" date="2024-05" db="EMBL/GenBank/DDBJ databases">
        <authorList>
            <person name="Kim S."/>
            <person name="Heo J."/>
            <person name="Choi H."/>
            <person name="Choi Y."/>
            <person name="Kwon S.-W."/>
            <person name="Kim Y."/>
        </authorList>
    </citation>
    <scope>NUCLEOTIDE SEQUENCE</scope>
    <source>
        <strain evidence="2">KACC 23698</strain>
    </source>
</reference>
<protein>
    <submittedName>
        <fullName evidence="2">Uncharacterized protein</fullName>
    </submittedName>
</protein>
<organism evidence="2">
    <name type="scientific">Alsobacter sp. KACC 23698</name>
    <dbReference type="NCBI Taxonomy" id="3149229"/>
    <lineage>
        <taxon>Bacteria</taxon>
        <taxon>Pseudomonadati</taxon>
        <taxon>Pseudomonadota</taxon>
        <taxon>Alphaproteobacteria</taxon>
        <taxon>Hyphomicrobiales</taxon>
        <taxon>Alsobacteraceae</taxon>
        <taxon>Alsobacter</taxon>
    </lineage>
</organism>
<accession>A0AAU7J983</accession>
<dbReference type="RefSeq" id="WP_406853525.1">
    <property type="nucleotide sequence ID" value="NZ_CP157484.1"/>
</dbReference>
<name>A0AAU7J983_9HYPH</name>
<evidence type="ECO:0000256" key="1">
    <source>
        <dbReference type="SAM" id="MobiDB-lite"/>
    </source>
</evidence>
<gene>
    <name evidence="2" type="ORF">ABEG18_13210</name>
</gene>
<dbReference type="AlphaFoldDB" id="A0AAU7J983"/>
<sequence>MVHQSDLFDLLAYPAAPGAKTDGPSAEAAESMRPSAEYLRGQVLEMLRRHPAGMTADECAQMMRRSVLSIRPRFSELVARSLITDTGERRVNESGRNATVWSERRPA</sequence>